<dbReference type="PANTHER" id="PTHR37299">
    <property type="entry name" value="TRANSCRIPTIONAL REGULATOR-RELATED"/>
    <property type="match status" value="1"/>
</dbReference>
<reference evidence="4 5" key="1">
    <citation type="submission" date="2020-06" db="EMBL/GenBank/DDBJ databases">
        <authorList>
            <person name="Qiu C."/>
            <person name="Liu Z."/>
        </authorList>
    </citation>
    <scope>NUCLEOTIDE SEQUENCE [LARGE SCALE GENOMIC DNA]</scope>
    <source>
        <strain evidence="4 5">EM 1</strain>
    </source>
</reference>
<dbReference type="InterPro" id="IPR001789">
    <property type="entry name" value="Sig_transdc_resp-reg_receiver"/>
</dbReference>
<evidence type="ECO:0000313" key="4">
    <source>
        <dbReference type="EMBL" id="NVO77099.1"/>
    </source>
</evidence>
<dbReference type="Pfam" id="PF00072">
    <property type="entry name" value="Response_reg"/>
    <property type="match status" value="1"/>
</dbReference>
<dbReference type="EMBL" id="JABXYJ010000002">
    <property type="protein sequence ID" value="NVO77099.1"/>
    <property type="molecule type" value="Genomic_DNA"/>
</dbReference>
<dbReference type="InterPro" id="IPR011006">
    <property type="entry name" value="CheY-like_superfamily"/>
</dbReference>
<keyword evidence="1" id="KW-0597">Phosphoprotein</keyword>
<dbReference type="GO" id="GO:0003677">
    <property type="term" value="F:DNA binding"/>
    <property type="evidence" value="ECO:0007669"/>
    <property type="project" value="InterPro"/>
</dbReference>
<dbReference type="SUPFAM" id="SSF52172">
    <property type="entry name" value="CheY-like"/>
    <property type="match status" value="1"/>
</dbReference>
<comment type="caution">
    <text evidence="4">The sequence shown here is derived from an EMBL/GenBank/DDBJ whole genome shotgun (WGS) entry which is preliminary data.</text>
</comment>
<dbReference type="AlphaFoldDB" id="A0A850QCW9"/>
<proteinExistence type="predicted"/>
<sequence length="254" mass="28462">MKILIADDEYLARRLIREYLRSHGDLQIAGESETGLDTVMQIEALQPDLIFLDIQMPEMTGLDILEVTGRRHGVIFTTAYDQYAVKAFDLYAVDYLLKPFSQQRFDEAVLKAKKTIGNKTTDSNSVDEAASNTPGSLHQVLAAATETSQRLLIRDRGTVHALPLSDIDYIEAQDDYIVIHSGEKSWMKTQSLSDIEKQLNPAKFVRVHRSYLLALHALTGFERSSKDSQSACLKSGAKIPVSRSGYERVRSLLV</sequence>
<accession>A0A850QCW9</accession>
<dbReference type="Pfam" id="PF04397">
    <property type="entry name" value="LytTR"/>
    <property type="match status" value="1"/>
</dbReference>
<dbReference type="SMART" id="SM00448">
    <property type="entry name" value="REC"/>
    <property type="match status" value="1"/>
</dbReference>
<evidence type="ECO:0000313" key="5">
    <source>
        <dbReference type="Proteomes" id="UP000588051"/>
    </source>
</evidence>
<dbReference type="Gene3D" id="3.40.50.2300">
    <property type="match status" value="1"/>
</dbReference>
<dbReference type="PROSITE" id="PS50930">
    <property type="entry name" value="HTH_LYTTR"/>
    <property type="match status" value="1"/>
</dbReference>
<protein>
    <submittedName>
        <fullName evidence="4">Response regulator transcription factor</fullName>
    </submittedName>
</protein>
<dbReference type="Proteomes" id="UP000588051">
    <property type="component" value="Unassembled WGS sequence"/>
</dbReference>
<keyword evidence="5" id="KW-1185">Reference proteome</keyword>
<evidence type="ECO:0000259" key="2">
    <source>
        <dbReference type="PROSITE" id="PS50110"/>
    </source>
</evidence>
<gene>
    <name evidence="4" type="ORF">HV832_04560</name>
</gene>
<dbReference type="PANTHER" id="PTHR37299:SF1">
    <property type="entry name" value="STAGE 0 SPORULATION PROTEIN A HOMOLOG"/>
    <property type="match status" value="1"/>
</dbReference>
<dbReference type="Gene3D" id="2.40.50.1020">
    <property type="entry name" value="LytTr DNA-binding domain"/>
    <property type="match status" value="1"/>
</dbReference>
<feature type="modified residue" description="4-aspartylphosphate" evidence="1">
    <location>
        <position position="53"/>
    </location>
</feature>
<evidence type="ECO:0000259" key="3">
    <source>
        <dbReference type="PROSITE" id="PS50930"/>
    </source>
</evidence>
<dbReference type="InterPro" id="IPR007492">
    <property type="entry name" value="LytTR_DNA-bd_dom"/>
</dbReference>
<dbReference type="PROSITE" id="PS50110">
    <property type="entry name" value="RESPONSE_REGULATORY"/>
    <property type="match status" value="1"/>
</dbReference>
<dbReference type="SMART" id="SM00850">
    <property type="entry name" value="LytTR"/>
    <property type="match status" value="1"/>
</dbReference>
<dbReference type="GO" id="GO:0000156">
    <property type="term" value="F:phosphorelay response regulator activity"/>
    <property type="evidence" value="ECO:0007669"/>
    <property type="project" value="InterPro"/>
</dbReference>
<evidence type="ECO:0000256" key="1">
    <source>
        <dbReference type="PROSITE-ProRule" id="PRU00169"/>
    </source>
</evidence>
<feature type="domain" description="Response regulatory" evidence="2">
    <location>
        <begin position="2"/>
        <end position="113"/>
    </location>
</feature>
<name>A0A850QCW9_9BURK</name>
<feature type="domain" description="HTH LytTR-type" evidence="3">
    <location>
        <begin position="151"/>
        <end position="254"/>
    </location>
</feature>
<organism evidence="4 5">
    <name type="scientific">Undibacterium oligocarboniphilum</name>
    <dbReference type="NCBI Taxonomy" id="666702"/>
    <lineage>
        <taxon>Bacteria</taxon>
        <taxon>Pseudomonadati</taxon>
        <taxon>Pseudomonadota</taxon>
        <taxon>Betaproteobacteria</taxon>
        <taxon>Burkholderiales</taxon>
        <taxon>Oxalobacteraceae</taxon>
        <taxon>Undibacterium</taxon>
    </lineage>
</organism>
<dbReference type="InterPro" id="IPR046947">
    <property type="entry name" value="LytR-like"/>
</dbReference>